<evidence type="ECO:0000313" key="3">
    <source>
        <dbReference type="EMBL" id="KAK2067290.1"/>
    </source>
</evidence>
<feature type="region of interest" description="Disordered" evidence="1">
    <location>
        <begin position="122"/>
        <end position="144"/>
    </location>
</feature>
<evidence type="ECO:0000256" key="2">
    <source>
        <dbReference type="SAM" id="Phobius"/>
    </source>
</evidence>
<accession>A0AAD9M9R8</accession>
<proteinExistence type="predicted"/>
<keyword evidence="2" id="KW-0812">Transmembrane</keyword>
<feature type="region of interest" description="Disordered" evidence="1">
    <location>
        <begin position="189"/>
        <end position="212"/>
    </location>
</feature>
<dbReference type="AlphaFoldDB" id="A0AAD9M9R8"/>
<name>A0AAD9M9R8_9PEZI</name>
<protein>
    <submittedName>
        <fullName evidence="3">Uncharacterized protein</fullName>
    </submittedName>
</protein>
<feature type="transmembrane region" description="Helical" evidence="2">
    <location>
        <begin position="163"/>
        <end position="182"/>
    </location>
</feature>
<feature type="transmembrane region" description="Helical" evidence="2">
    <location>
        <begin position="20"/>
        <end position="41"/>
    </location>
</feature>
<evidence type="ECO:0000313" key="4">
    <source>
        <dbReference type="Proteomes" id="UP001217918"/>
    </source>
</evidence>
<feature type="transmembrane region" description="Helical" evidence="2">
    <location>
        <begin position="86"/>
        <end position="105"/>
    </location>
</feature>
<keyword evidence="2" id="KW-1133">Transmembrane helix</keyword>
<reference evidence="3" key="1">
    <citation type="journal article" date="2023" name="Mol. Plant Microbe Interact.">
        <title>Elucidating the Obligate Nature and Biological Capacity of an Invasive Fungal Corn Pathogen.</title>
        <authorList>
            <person name="MacCready J.S."/>
            <person name="Roggenkamp E.M."/>
            <person name="Gdanetz K."/>
            <person name="Chilvers M.I."/>
        </authorList>
    </citation>
    <scope>NUCLEOTIDE SEQUENCE</scope>
    <source>
        <strain evidence="3">PM02</strain>
    </source>
</reference>
<comment type="caution">
    <text evidence="3">The sequence shown here is derived from an EMBL/GenBank/DDBJ whole genome shotgun (WGS) entry which is preliminary data.</text>
</comment>
<keyword evidence="2" id="KW-0472">Membrane</keyword>
<feature type="transmembrane region" description="Helical" evidence="2">
    <location>
        <begin position="53"/>
        <end position="74"/>
    </location>
</feature>
<evidence type="ECO:0000256" key="1">
    <source>
        <dbReference type="SAM" id="MobiDB-lite"/>
    </source>
</evidence>
<gene>
    <name evidence="3" type="ORF">P8C59_001046</name>
</gene>
<dbReference type="Proteomes" id="UP001217918">
    <property type="component" value="Unassembled WGS sequence"/>
</dbReference>
<organism evidence="3 4">
    <name type="scientific">Phyllachora maydis</name>
    <dbReference type="NCBI Taxonomy" id="1825666"/>
    <lineage>
        <taxon>Eukaryota</taxon>
        <taxon>Fungi</taxon>
        <taxon>Dikarya</taxon>
        <taxon>Ascomycota</taxon>
        <taxon>Pezizomycotina</taxon>
        <taxon>Sordariomycetes</taxon>
        <taxon>Sordariomycetidae</taxon>
        <taxon>Phyllachorales</taxon>
        <taxon>Phyllachoraceae</taxon>
        <taxon>Phyllachora</taxon>
    </lineage>
</organism>
<dbReference type="EMBL" id="JAQQPM010000001">
    <property type="protein sequence ID" value="KAK2067290.1"/>
    <property type="molecule type" value="Genomic_DNA"/>
</dbReference>
<keyword evidence="4" id="KW-1185">Reference proteome</keyword>
<sequence length="246" mass="24357">MGTFGAPTGLHFLRRLLRGLQLAAAAAVLAIYAYFLATLAARPPRGLAVPTSAMAVGGIAAAAALHALLGILLVRGCCCAASSVALVLLDAALAAAFVYVAVANWHGGGPCRPGPVQTLFGAGEADATPGPGPGPGGGGDGEGGGGAVAGRIGLPTFGTACQLEFVCLVFALLFVLSLLLGIMTRRARRPVRDAEGEPPRPAGLGQDPAGAAARRAATAHAAGRDAHAAANKSYLVNGLAVQWAAQ</sequence>
<feature type="compositionally biased region" description="Gly residues" evidence="1">
    <location>
        <begin position="135"/>
        <end position="144"/>
    </location>
</feature>